<comment type="function">
    <text evidence="1 8">The Vlp and Vsp proteins are antigenically distinct proteins, only one vlp or vsp gene is transcriptionally active at any one time. Switching between these genes is a mechanism of host immune response evasion.</text>
</comment>
<sequence length="64" mass="7281">MHYKQWLRVVNLLIVVMVMPIAKEAIKNLTVSAVTKTLGTLTVAIRKIIDAGLKEIKKAMEYKR</sequence>
<dbReference type="EMBL" id="CP005748">
    <property type="protein sequence ID" value="AHH11242.1"/>
    <property type="molecule type" value="Genomic_DNA"/>
</dbReference>
<evidence type="ECO:0000256" key="8">
    <source>
        <dbReference type="RuleBase" id="RU363105"/>
    </source>
</evidence>
<evidence type="ECO:0000256" key="6">
    <source>
        <dbReference type="ARBA" id="ARBA00023237"/>
    </source>
</evidence>
<comment type="subcellular location">
    <subcellularLocation>
        <location evidence="2 8">Cell outer membrane</location>
        <topology evidence="2 8">Lipid-anchor</topology>
    </subcellularLocation>
</comment>
<dbReference type="InterPro" id="IPR000680">
    <property type="entry name" value="Borrelia_lipo"/>
</dbReference>
<dbReference type="SUPFAM" id="SSF74748">
    <property type="entry name" value="Variable surface antigen VlsE"/>
    <property type="match status" value="1"/>
</dbReference>
<accession>W5SWH7</accession>
<evidence type="ECO:0000256" key="2">
    <source>
        <dbReference type="ARBA" id="ARBA00004459"/>
    </source>
</evidence>
<dbReference type="AlphaFoldDB" id="W5SWH7"/>
<name>W5SWH7_9SPIR</name>
<evidence type="ECO:0000256" key="3">
    <source>
        <dbReference type="ARBA" id="ARBA00022729"/>
    </source>
</evidence>
<protein>
    <recommendedName>
        <fullName evidence="8">Variable large protein</fullName>
    </recommendedName>
</protein>
<keyword evidence="4 8" id="KW-0472">Membrane</keyword>
<evidence type="ECO:0000313" key="9">
    <source>
        <dbReference type="EMBL" id="AHH11242.1"/>
    </source>
</evidence>
<gene>
    <name evidence="9" type="ORF">BCO_0127200</name>
</gene>
<dbReference type="Pfam" id="PF00921">
    <property type="entry name" value="Lipoprotein_2"/>
    <property type="match status" value="1"/>
</dbReference>
<dbReference type="HOGENOM" id="CLU_2858812_0_0_12"/>
<keyword evidence="6 8" id="KW-0998">Cell outer membrane</keyword>
<evidence type="ECO:0000256" key="4">
    <source>
        <dbReference type="ARBA" id="ARBA00023136"/>
    </source>
</evidence>
<keyword evidence="5 8" id="KW-0564">Palmitate</keyword>
<proteinExistence type="predicted"/>
<evidence type="ECO:0000256" key="5">
    <source>
        <dbReference type="ARBA" id="ARBA00023139"/>
    </source>
</evidence>
<evidence type="ECO:0000256" key="7">
    <source>
        <dbReference type="ARBA" id="ARBA00023288"/>
    </source>
</evidence>
<evidence type="ECO:0000256" key="1">
    <source>
        <dbReference type="ARBA" id="ARBA00003932"/>
    </source>
</evidence>
<keyword evidence="7 8" id="KW-0449">Lipoprotein</keyword>
<keyword evidence="3" id="KW-0732">Signal</keyword>
<keyword evidence="9" id="KW-0614">Plasmid</keyword>
<organism evidence="9">
    <name type="scientific">Borrelia coriaceae ATCC 43381</name>
    <dbReference type="NCBI Taxonomy" id="1408429"/>
    <lineage>
        <taxon>Bacteria</taxon>
        <taxon>Pseudomonadati</taxon>
        <taxon>Spirochaetota</taxon>
        <taxon>Spirochaetia</taxon>
        <taxon>Spirochaetales</taxon>
        <taxon>Borreliaceae</taxon>
        <taxon>Borrelia</taxon>
    </lineage>
</organism>
<dbReference type="GO" id="GO:0009279">
    <property type="term" value="C:cell outer membrane"/>
    <property type="evidence" value="ECO:0007669"/>
    <property type="project" value="UniProtKB-SubCell"/>
</dbReference>
<geneLocation type="plasmid" evidence="9">
    <name>unnamed</name>
</geneLocation>
<reference evidence="9" key="1">
    <citation type="submission" date="2013-04" db="EMBL/GenBank/DDBJ databases">
        <title>Comparative Genomics of Relapsing Fever Spirochetes.</title>
        <authorList>
            <person name="Schwan T.G."/>
            <person name="Raffel S.J."/>
            <person name="Porcella S.F."/>
            <person name="Martens C.A."/>
            <person name="Bruno D.P."/>
            <person name="Ricklefs S.M."/>
            <person name="Barbian K.B."/>
        </authorList>
    </citation>
    <scope>NUCLEOTIDE SEQUENCE</scope>
    <source>
        <strain evidence="9">Co53</strain>
        <plasmid evidence="9">unnamed</plasmid>
    </source>
</reference>